<feature type="region of interest" description="Disordered" evidence="1">
    <location>
        <begin position="1"/>
        <end position="26"/>
    </location>
</feature>
<gene>
    <name evidence="3" type="primary">ABSGL_15032.1 scaffold 15162</name>
</gene>
<feature type="region of interest" description="Disordered" evidence="1">
    <location>
        <begin position="265"/>
        <end position="293"/>
    </location>
</feature>
<sequence>MSQDFFPSPTFGLPTPESPFDLGLDSDSLSGSLWSGPYAQTETPAPQDFWAQMAALGFNVLTPLPGNTAADAISVYSSAQGDAPHDDDWSWMTDSRSASGDSWVISSSSAHSADSWEPQSSVSPLATPSEDFTSYGSLTSPSYTADSYGTPSFSDSPPQAAFAPVSTATTPTPTPTPRPCPNSPTPTSSMATPWARTSSGTLTLRTPPRWESSNSTPTNVCLCALDFKPRLAIRFIFFPSYYFAPSSPRHYFFASIVILFTPRRQTNERASERTNERASERTNERASERTNGRTVTLPFSRHVHLLLTITNFMPFASLLFLLTLDRLRR</sequence>
<feature type="compositionally biased region" description="Pro residues" evidence="1">
    <location>
        <begin position="172"/>
        <end position="184"/>
    </location>
</feature>
<dbReference type="Proteomes" id="UP000078561">
    <property type="component" value="Unassembled WGS sequence"/>
</dbReference>
<evidence type="ECO:0000313" key="3">
    <source>
        <dbReference type="EMBL" id="SAM09356.1"/>
    </source>
</evidence>
<reference evidence="3" key="1">
    <citation type="submission" date="2016-04" db="EMBL/GenBank/DDBJ databases">
        <authorList>
            <person name="Evans L.H."/>
            <person name="Alamgir A."/>
            <person name="Owens N."/>
            <person name="Weber N.D."/>
            <person name="Virtaneva K."/>
            <person name="Barbian K."/>
            <person name="Babar A."/>
            <person name="Rosenke K."/>
        </authorList>
    </citation>
    <scope>NUCLEOTIDE SEQUENCE [LARGE SCALE GENOMIC DNA]</scope>
    <source>
        <strain evidence="3">CBS 101.48</strain>
    </source>
</reference>
<feature type="region of interest" description="Disordered" evidence="1">
    <location>
        <begin position="146"/>
        <end position="211"/>
    </location>
</feature>
<feature type="compositionally biased region" description="Polar residues" evidence="1">
    <location>
        <begin position="146"/>
        <end position="157"/>
    </location>
</feature>
<keyword evidence="2" id="KW-0812">Transmembrane</keyword>
<dbReference type="InParanoid" id="A0A163KAG7"/>
<feature type="compositionally biased region" description="Basic and acidic residues" evidence="1">
    <location>
        <begin position="265"/>
        <end position="291"/>
    </location>
</feature>
<feature type="transmembrane region" description="Helical" evidence="2">
    <location>
        <begin position="303"/>
        <end position="324"/>
    </location>
</feature>
<organism evidence="3">
    <name type="scientific">Absidia glauca</name>
    <name type="common">Pin mould</name>
    <dbReference type="NCBI Taxonomy" id="4829"/>
    <lineage>
        <taxon>Eukaryota</taxon>
        <taxon>Fungi</taxon>
        <taxon>Fungi incertae sedis</taxon>
        <taxon>Mucoromycota</taxon>
        <taxon>Mucoromycotina</taxon>
        <taxon>Mucoromycetes</taxon>
        <taxon>Mucorales</taxon>
        <taxon>Cunninghamellaceae</taxon>
        <taxon>Absidia</taxon>
    </lineage>
</organism>
<keyword evidence="4" id="KW-1185">Reference proteome</keyword>
<keyword evidence="2" id="KW-1133">Transmembrane helix</keyword>
<proteinExistence type="predicted"/>
<protein>
    <submittedName>
        <fullName evidence="3">Uncharacterized protein</fullName>
    </submittedName>
</protein>
<evidence type="ECO:0000256" key="2">
    <source>
        <dbReference type="SAM" id="Phobius"/>
    </source>
</evidence>
<evidence type="ECO:0000313" key="4">
    <source>
        <dbReference type="Proteomes" id="UP000078561"/>
    </source>
</evidence>
<name>A0A163KAG7_ABSGL</name>
<dbReference type="AlphaFoldDB" id="A0A163KAG7"/>
<keyword evidence="2" id="KW-0472">Membrane</keyword>
<feature type="compositionally biased region" description="Polar residues" evidence="1">
    <location>
        <begin position="195"/>
        <end position="204"/>
    </location>
</feature>
<accession>A0A163KAG7</accession>
<dbReference type="EMBL" id="LT555008">
    <property type="protein sequence ID" value="SAM09356.1"/>
    <property type="molecule type" value="Genomic_DNA"/>
</dbReference>
<evidence type="ECO:0000256" key="1">
    <source>
        <dbReference type="SAM" id="MobiDB-lite"/>
    </source>
</evidence>